<proteinExistence type="predicted"/>
<organism evidence="1 2">
    <name type="scientific">Hydrogenophaga intermedia</name>
    <dbReference type="NCBI Taxonomy" id="65786"/>
    <lineage>
        <taxon>Bacteria</taxon>
        <taxon>Pseudomonadati</taxon>
        <taxon>Pseudomonadota</taxon>
        <taxon>Betaproteobacteria</taxon>
        <taxon>Burkholderiales</taxon>
        <taxon>Comamonadaceae</taxon>
        <taxon>Hydrogenophaga</taxon>
    </lineage>
</organism>
<reference evidence="2" key="2">
    <citation type="submission" date="2014-11" db="EMBL/GenBank/DDBJ databases">
        <title>Draft genome sequence of Hydrogenophaga intermedia S1.</title>
        <authorList>
            <person name="Gan H.M."/>
            <person name="Chew T.H."/>
            <person name="Stolz A."/>
        </authorList>
    </citation>
    <scope>NUCLEOTIDE SEQUENCE [LARGE SCALE GENOMIC DNA]</scope>
    <source>
        <strain evidence="2">S1</strain>
    </source>
</reference>
<dbReference type="RefSeq" id="WP_035624732.1">
    <property type="nucleotide sequence ID" value="NZ_CCAE010000096.1"/>
</dbReference>
<protein>
    <submittedName>
        <fullName evidence="1">Uncharacterized protein</fullName>
    </submittedName>
</protein>
<sequence>MAHPVHTSNPRLFNRLWRSLGGRIVPVRRTGEVFYIHERFCRPVRANARRLDVPAKLLSRLNELLRAP</sequence>
<accession>A0A1L1PS80</accession>
<name>A0A1L1PS80_HYDIT</name>
<evidence type="ECO:0000313" key="2">
    <source>
        <dbReference type="Proteomes" id="UP000028878"/>
    </source>
</evidence>
<gene>
    <name evidence="1" type="ORF">BN948_05018</name>
</gene>
<dbReference type="EMBL" id="CCAE010000096">
    <property type="protein sequence ID" value="CDN90573.1"/>
    <property type="molecule type" value="Genomic_DNA"/>
</dbReference>
<dbReference type="AlphaFoldDB" id="A0A1L1PS80"/>
<evidence type="ECO:0000313" key="1">
    <source>
        <dbReference type="EMBL" id="CDN90573.1"/>
    </source>
</evidence>
<keyword evidence="2" id="KW-1185">Reference proteome</keyword>
<reference evidence="2" key="1">
    <citation type="submission" date="2014-02" db="EMBL/GenBank/DDBJ databases">
        <authorList>
            <person name="Gan H."/>
        </authorList>
    </citation>
    <scope>NUCLEOTIDE SEQUENCE [LARGE SCALE GENOMIC DNA]</scope>
    <source>
        <strain evidence="2">S1</strain>
    </source>
</reference>
<dbReference type="Proteomes" id="UP000028878">
    <property type="component" value="Unassembled WGS sequence"/>
</dbReference>